<protein>
    <submittedName>
        <fullName evidence="2">HlyD family efflux transporter periplasmic adaptor subunit</fullName>
    </submittedName>
</protein>
<proteinExistence type="predicted"/>
<dbReference type="SUPFAM" id="SSF51230">
    <property type="entry name" value="Single hybrid motif"/>
    <property type="match status" value="1"/>
</dbReference>
<keyword evidence="3" id="KW-1185">Reference proteome</keyword>
<dbReference type="OrthoDB" id="3516536at2"/>
<evidence type="ECO:0000313" key="3">
    <source>
        <dbReference type="Proteomes" id="UP000028058"/>
    </source>
</evidence>
<sequence length="268" mass="28093">MQFRHKALSKLQSPEELDIPVRFARPQGLLVLVVTLLVMAGAAFWAVTGSVSSRLESPGVLTRAGGSYVLQSPFAGQVTEVLAREGDSLPAKAPVLAVSTEQGTRAVRTVEAGRVTSLVAETGSVITPGAQVATVERVRDRDEPLVAMLYVPGGKGSPVPVGARVDLTVQSAPAQQFGVLKGRVKTVGRVPQTAQRIAGFLGSAELAERFSADGPAVAVLVELERAAGTPSGYAWSREDGPPFEIESTTPVSGAIHLTAERPVDWLLP</sequence>
<reference evidence="2 3" key="1">
    <citation type="journal article" date="2014" name="Genome Announc.">
        <title>Draft Genome Sequence of Streptomyces fradiae ATCC 19609, a Strain Highly Sensitive to Antibiotics.</title>
        <authorList>
            <person name="Bekker O.B."/>
            <person name="Klimina K.M."/>
            <person name="Vatlin A.A."/>
            <person name="Zakharevich N.V."/>
            <person name="Kasianov A.S."/>
            <person name="Danilenko V.N."/>
        </authorList>
    </citation>
    <scope>NUCLEOTIDE SEQUENCE [LARGE SCALE GENOMIC DNA]</scope>
    <source>
        <strain evidence="2 3">ATCC 19609</strain>
    </source>
</reference>
<evidence type="ECO:0000313" key="2">
    <source>
        <dbReference type="EMBL" id="RKM92093.1"/>
    </source>
</evidence>
<accession>A0A3R7EM03</accession>
<dbReference type="Gene3D" id="2.40.50.100">
    <property type="match status" value="1"/>
</dbReference>
<keyword evidence="1" id="KW-0472">Membrane</keyword>
<feature type="transmembrane region" description="Helical" evidence="1">
    <location>
        <begin position="29"/>
        <end position="47"/>
    </location>
</feature>
<comment type="caution">
    <text evidence="2">The sequence shown here is derived from an EMBL/GenBank/DDBJ whole genome shotgun (WGS) entry which is preliminary data.</text>
</comment>
<dbReference type="EMBL" id="JNAD02000015">
    <property type="protein sequence ID" value="RKM92093.1"/>
    <property type="molecule type" value="Genomic_DNA"/>
</dbReference>
<dbReference type="RefSeq" id="WP_043468121.1">
    <property type="nucleotide sequence ID" value="NZ_CP134822.1"/>
</dbReference>
<name>A0A3R7EM03_9ACTN</name>
<keyword evidence="1" id="KW-0812">Transmembrane</keyword>
<keyword evidence="1" id="KW-1133">Transmembrane helix</keyword>
<dbReference type="InterPro" id="IPR011053">
    <property type="entry name" value="Single_hybrid_motif"/>
</dbReference>
<gene>
    <name evidence="2" type="ORF">SFRA_027000</name>
</gene>
<dbReference type="Proteomes" id="UP000028058">
    <property type="component" value="Unassembled WGS sequence"/>
</dbReference>
<organism evidence="2 3">
    <name type="scientific">Streptomyces xinghaiensis</name>
    <dbReference type="NCBI Taxonomy" id="1038928"/>
    <lineage>
        <taxon>Bacteria</taxon>
        <taxon>Bacillati</taxon>
        <taxon>Actinomycetota</taxon>
        <taxon>Actinomycetes</taxon>
        <taxon>Kitasatosporales</taxon>
        <taxon>Streptomycetaceae</taxon>
        <taxon>Streptomyces</taxon>
    </lineage>
</organism>
<dbReference type="AlphaFoldDB" id="A0A3R7EM03"/>
<evidence type="ECO:0000256" key="1">
    <source>
        <dbReference type="SAM" id="Phobius"/>
    </source>
</evidence>